<evidence type="ECO:0000313" key="5">
    <source>
        <dbReference type="Proteomes" id="UP000002892"/>
    </source>
</evidence>
<dbReference type="PANTHER" id="PTHR43673">
    <property type="entry name" value="NAD(P)H NITROREDUCTASE YDGI-RELATED"/>
    <property type="match status" value="1"/>
</dbReference>
<accession>I4D4F5</accession>
<dbReference type="InterPro" id="IPR029479">
    <property type="entry name" value="Nitroreductase"/>
</dbReference>
<evidence type="ECO:0000313" key="4">
    <source>
        <dbReference type="EMBL" id="AFM40679.1"/>
    </source>
</evidence>
<dbReference type="STRING" id="646529.Desaci_1686"/>
<feature type="domain" description="Nitroreductase" evidence="3">
    <location>
        <begin position="13"/>
        <end position="70"/>
    </location>
</feature>
<dbReference type="GO" id="GO:0016491">
    <property type="term" value="F:oxidoreductase activity"/>
    <property type="evidence" value="ECO:0007669"/>
    <property type="project" value="UniProtKB-KW"/>
</dbReference>
<evidence type="ECO:0000259" key="3">
    <source>
        <dbReference type="Pfam" id="PF00881"/>
    </source>
</evidence>
<dbReference type="PANTHER" id="PTHR43673:SF10">
    <property type="entry name" value="NADH DEHYDROGENASE_NAD(P)H NITROREDUCTASE XCC3605-RELATED"/>
    <property type="match status" value="1"/>
</dbReference>
<dbReference type="EMBL" id="CP003639">
    <property type="protein sequence ID" value="AFM40679.1"/>
    <property type="molecule type" value="Genomic_DNA"/>
</dbReference>
<name>I4D4F5_DESAJ</name>
<dbReference type="eggNOG" id="COG0778">
    <property type="taxonomic scope" value="Bacteria"/>
</dbReference>
<dbReference type="AlphaFoldDB" id="I4D4F5"/>
<keyword evidence="5" id="KW-1185">Reference proteome</keyword>
<dbReference type="OrthoDB" id="9812105at2"/>
<dbReference type="SUPFAM" id="SSF55469">
    <property type="entry name" value="FMN-dependent nitroreductase-like"/>
    <property type="match status" value="1"/>
</dbReference>
<sequence>MSRKFDYEIMSEIKERWSPRAFDSKKVSRDEIMSLLEAARFAPSCFNEQPWRFIIADEEKTLQKMLSILAPTNQEWANKAPVLILIASKRTFTLNGKENYWHMFDAGTAWGYFSLEAQRRGLITHAMGGFNREKAREEFNVPDDYTIITVIALGYYGQKGDLSEDLQSREHPEDRMKISRLILEDNLNSAK</sequence>
<feature type="domain" description="Nitroreductase" evidence="3">
    <location>
        <begin position="72"/>
        <end position="155"/>
    </location>
</feature>
<dbReference type="RefSeq" id="WP_014826685.1">
    <property type="nucleotide sequence ID" value="NC_018068.1"/>
</dbReference>
<dbReference type="Pfam" id="PF00881">
    <property type="entry name" value="Nitroreductase"/>
    <property type="match status" value="2"/>
</dbReference>
<dbReference type="Gene3D" id="3.40.109.10">
    <property type="entry name" value="NADH Oxidase"/>
    <property type="match status" value="1"/>
</dbReference>
<evidence type="ECO:0000256" key="2">
    <source>
        <dbReference type="ARBA" id="ARBA00023002"/>
    </source>
</evidence>
<dbReference type="CDD" id="cd02138">
    <property type="entry name" value="TdsD-like"/>
    <property type="match status" value="1"/>
</dbReference>
<reference evidence="4 5" key="1">
    <citation type="journal article" date="2012" name="J. Bacteriol.">
        <title>Complete genome sequences of Desulfosporosinus orientis DSM765T, Desulfosporosinus youngiae DSM17734T, Desulfosporosinus meridiei DSM13257T, and Desulfosporosinus acidiphilus DSM22704T.</title>
        <authorList>
            <person name="Pester M."/>
            <person name="Brambilla E."/>
            <person name="Alazard D."/>
            <person name="Rattei T."/>
            <person name="Weinmaier T."/>
            <person name="Han J."/>
            <person name="Lucas S."/>
            <person name="Lapidus A."/>
            <person name="Cheng J.F."/>
            <person name="Goodwin L."/>
            <person name="Pitluck S."/>
            <person name="Peters L."/>
            <person name="Ovchinnikova G."/>
            <person name="Teshima H."/>
            <person name="Detter J.C."/>
            <person name="Han C.S."/>
            <person name="Tapia R."/>
            <person name="Land M.L."/>
            <person name="Hauser L."/>
            <person name="Kyrpides N.C."/>
            <person name="Ivanova N.N."/>
            <person name="Pagani I."/>
            <person name="Huntmann M."/>
            <person name="Wei C.L."/>
            <person name="Davenport K.W."/>
            <person name="Daligault H."/>
            <person name="Chain P.S."/>
            <person name="Chen A."/>
            <person name="Mavromatis K."/>
            <person name="Markowitz V."/>
            <person name="Szeto E."/>
            <person name="Mikhailova N."/>
            <person name="Pati A."/>
            <person name="Wagner M."/>
            <person name="Woyke T."/>
            <person name="Ollivier B."/>
            <person name="Klenk H.P."/>
            <person name="Spring S."/>
            <person name="Loy A."/>
        </authorList>
    </citation>
    <scope>NUCLEOTIDE SEQUENCE [LARGE SCALE GENOMIC DNA]</scope>
    <source>
        <strain evidence="5">DSM 22704 / JCM 16185 / SJ4</strain>
    </source>
</reference>
<comment type="similarity">
    <text evidence="1">Belongs to the nitroreductase family.</text>
</comment>
<dbReference type="KEGG" id="dai:Desaci_1686"/>
<proteinExistence type="inferred from homology"/>
<evidence type="ECO:0000256" key="1">
    <source>
        <dbReference type="ARBA" id="ARBA00007118"/>
    </source>
</evidence>
<organism evidence="4 5">
    <name type="scientific">Desulfosporosinus acidiphilus (strain DSM 22704 / JCM 16185 / SJ4)</name>
    <dbReference type="NCBI Taxonomy" id="646529"/>
    <lineage>
        <taxon>Bacteria</taxon>
        <taxon>Bacillati</taxon>
        <taxon>Bacillota</taxon>
        <taxon>Clostridia</taxon>
        <taxon>Eubacteriales</taxon>
        <taxon>Desulfitobacteriaceae</taxon>
        <taxon>Desulfosporosinus</taxon>
    </lineage>
</organism>
<dbReference type="HOGENOM" id="CLU_070764_6_0_9"/>
<protein>
    <submittedName>
        <fullName evidence="4">Nitroreductase</fullName>
    </submittedName>
</protein>
<dbReference type="InterPro" id="IPR000415">
    <property type="entry name" value="Nitroreductase-like"/>
</dbReference>
<dbReference type="Proteomes" id="UP000002892">
    <property type="component" value="Chromosome"/>
</dbReference>
<gene>
    <name evidence="4" type="ordered locus">Desaci_1686</name>
</gene>
<keyword evidence="2" id="KW-0560">Oxidoreductase</keyword>